<name>K6XTY1_9ACTN</name>
<comment type="cofactor">
    <cofactor evidence="1">
        <name>pantetheine 4'-phosphate</name>
        <dbReference type="ChEBI" id="CHEBI:47942"/>
    </cofactor>
</comment>
<dbReference type="SUPFAM" id="SSF56801">
    <property type="entry name" value="Acetyl-CoA synthetase-like"/>
    <property type="match status" value="5"/>
</dbReference>
<dbReference type="Gene3D" id="3.40.50.980">
    <property type="match status" value="8"/>
</dbReference>
<keyword evidence="7" id="KW-1185">Reference proteome</keyword>
<dbReference type="InterPro" id="IPR010071">
    <property type="entry name" value="AA_adenyl_dom"/>
</dbReference>
<dbReference type="FunFam" id="3.30.300.30:FF:000010">
    <property type="entry name" value="Enterobactin synthetase component F"/>
    <property type="match status" value="1"/>
</dbReference>
<evidence type="ECO:0000256" key="4">
    <source>
        <dbReference type="SAM" id="MobiDB-lite"/>
    </source>
</evidence>
<dbReference type="GO" id="GO:0031177">
    <property type="term" value="F:phosphopantetheine binding"/>
    <property type="evidence" value="ECO:0007669"/>
    <property type="project" value="InterPro"/>
</dbReference>
<dbReference type="GO" id="GO:0072330">
    <property type="term" value="P:monocarboxylic acid biosynthetic process"/>
    <property type="evidence" value="ECO:0007669"/>
    <property type="project" value="UniProtKB-ARBA"/>
</dbReference>
<dbReference type="InterPro" id="IPR036736">
    <property type="entry name" value="ACP-like_sf"/>
</dbReference>
<dbReference type="InterPro" id="IPR045851">
    <property type="entry name" value="AMP-bd_C_sf"/>
</dbReference>
<dbReference type="Pfam" id="PF00501">
    <property type="entry name" value="AMP-binding"/>
    <property type="match status" value="5"/>
</dbReference>
<dbReference type="FunFam" id="3.40.50.980:FF:000002">
    <property type="entry name" value="Enterobactin synthetase component F"/>
    <property type="match status" value="1"/>
</dbReference>
<dbReference type="InterPro" id="IPR020806">
    <property type="entry name" value="PKS_PP-bd"/>
</dbReference>
<dbReference type="Pfam" id="PF00550">
    <property type="entry name" value="PP-binding"/>
    <property type="match status" value="5"/>
</dbReference>
<dbReference type="Pfam" id="PF13193">
    <property type="entry name" value="AMP-binding_C"/>
    <property type="match status" value="4"/>
</dbReference>
<dbReference type="EMBL" id="BAHE01000052">
    <property type="protein sequence ID" value="GAC02285.1"/>
    <property type="molecule type" value="Genomic_DNA"/>
</dbReference>
<keyword evidence="3" id="KW-0597">Phosphoprotein</keyword>
<dbReference type="GO" id="GO:0008610">
    <property type="term" value="P:lipid biosynthetic process"/>
    <property type="evidence" value="ECO:0007669"/>
    <property type="project" value="UniProtKB-ARBA"/>
</dbReference>
<evidence type="ECO:0000256" key="2">
    <source>
        <dbReference type="ARBA" id="ARBA00022450"/>
    </source>
</evidence>
<keyword evidence="2" id="KW-0596">Phosphopantetheine</keyword>
<dbReference type="PROSITE" id="PS00012">
    <property type="entry name" value="PHOSPHOPANTETHEINE"/>
    <property type="match status" value="5"/>
</dbReference>
<dbReference type="GO" id="GO:0043041">
    <property type="term" value="P:amino acid activation for nonribosomal peptide biosynthetic process"/>
    <property type="evidence" value="ECO:0007669"/>
    <property type="project" value="TreeGrafter"/>
</dbReference>
<dbReference type="PROSITE" id="PS00455">
    <property type="entry name" value="AMP_BINDING"/>
    <property type="match status" value="5"/>
</dbReference>
<organism evidence="6 7">
    <name type="scientific">Gordonia namibiensis NBRC 108229</name>
    <dbReference type="NCBI Taxonomy" id="1208314"/>
    <lineage>
        <taxon>Bacteria</taxon>
        <taxon>Bacillati</taxon>
        <taxon>Actinomycetota</taxon>
        <taxon>Actinomycetes</taxon>
        <taxon>Mycobacteriales</taxon>
        <taxon>Gordoniaceae</taxon>
        <taxon>Gordonia</taxon>
    </lineage>
</organism>
<dbReference type="CDD" id="cd19540">
    <property type="entry name" value="LCL_NRPS-like"/>
    <property type="match status" value="3"/>
</dbReference>
<dbReference type="Proteomes" id="UP000035058">
    <property type="component" value="Unassembled WGS sequence"/>
</dbReference>
<feature type="domain" description="Carrier" evidence="5">
    <location>
        <begin position="1801"/>
        <end position="1879"/>
    </location>
</feature>
<comment type="caution">
    <text evidence="6">The sequence shown here is derived from an EMBL/GenBank/DDBJ whole genome shotgun (WGS) entry which is preliminary data.</text>
</comment>
<dbReference type="PANTHER" id="PTHR45527">
    <property type="entry name" value="NONRIBOSOMAL PEPTIDE SYNTHETASE"/>
    <property type="match status" value="1"/>
</dbReference>
<feature type="domain" description="Carrier" evidence="5">
    <location>
        <begin position="734"/>
        <end position="809"/>
    </location>
</feature>
<evidence type="ECO:0000259" key="5">
    <source>
        <dbReference type="PROSITE" id="PS50075"/>
    </source>
</evidence>
<evidence type="ECO:0000256" key="1">
    <source>
        <dbReference type="ARBA" id="ARBA00001957"/>
    </source>
</evidence>
<dbReference type="FunFam" id="3.40.50.980:FF:000001">
    <property type="entry name" value="Non-ribosomal peptide synthetase"/>
    <property type="match status" value="1"/>
</dbReference>
<protein>
    <submittedName>
        <fullName evidence="6">Putative non-ribosomal peptide synthetase</fullName>
    </submittedName>
</protein>
<dbReference type="GO" id="GO:0005737">
    <property type="term" value="C:cytoplasm"/>
    <property type="evidence" value="ECO:0007669"/>
    <property type="project" value="TreeGrafter"/>
</dbReference>
<feature type="domain" description="Carrier" evidence="5">
    <location>
        <begin position="4984"/>
        <end position="5059"/>
    </location>
</feature>
<accession>K6XTY1</accession>
<reference evidence="6 7" key="1">
    <citation type="submission" date="2012-08" db="EMBL/GenBank/DDBJ databases">
        <title>Whole genome shotgun sequence of Gordonia namibiensis NBRC 108229.</title>
        <authorList>
            <person name="Isaki-Nakamura S."/>
            <person name="Hosoyama A."/>
            <person name="Tsuchikane K."/>
            <person name="Katsumata H."/>
            <person name="Baba S."/>
            <person name="Yamazaki S."/>
            <person name="Fujita N."/>
        </authorList>
    </citation>
    <scope>NUCLEOTIDE SEQUENCE [LARGE SCALE GENOMIC DNA]</scope>
    <source>
        <strain evidence="6 7">NBRC 108229</strain>
    </source>
</reference>
<feature type="domain" description="Carrier" evidence="5">
    <location>
        <begin position="3934"/>
        <end position="4009"/>
    </location>
</feature>
<dbReference type="Gene3D" id="1.10.1200.10">
    <property type="entry name" value="ACP-like"/>
    <property type="match status" value="5"/>
</dbReference>
<dbReference type="CDD" id="cd05930">
    <property type="entry name" value="A_NRPS"/>
    <property type="match status" value="1"/>
</dbReference>
<dbReference type="SMART" id="SM00823">
    <property type="entry name" value="PKS_PP"/>
    <property type="match status" value="5"/>
</dbReference>
<dbReference type="SUPFAM" id="SSF52777">
    <property type="entry name" value="CoA-dependent acyltransferases"/>
    <property type="match status" value="11"/>
</dbReference>
<dbReference type="InterPro" id="IPR009081">
    <property type="entry name" value="PP-bd_ACP"/>
</dbReference>
<dbReference type="SUPFAM" id="SSF47336">
    <property type="entry name" value="ACP-like"/>
    <property type="match status" value="5"/>
</dbReference>
<dbReference type="UniPathway" id="UPA00011"/>
<evidence type="ECO:0000313" key="7">
    <source>
        <dbReference type="Proteomes" id="UP000035058"/>
    </source>
</evidence>
<dbReference type="InterPro" id="IPR023213">
    <property type="entry name" value="CAT-like_dom_sf"/>
</dbReference>
<dbReference type="Gene3D" id="3.30.559.10">
    <property type="entry name" value="Chloramphenicol acetyltransferase-like domain"/>
    <property type="match status" value="5"/>
</dbReference>
<dbReference type="PROSITE" id="PS50075">
    <property type="entry name" value="CARRIER"/>
    <property type="match status" value="5"/>
</dbReference>
<dbReference type="NCBIfam" id="NF003417">
    <property type="entry name" value="PRK04813.1"/>
    <property type="match status" value="5"/>
</dbReference>
<gene>
    <name evidence="6" type="ORF">GONAM_52_00310</name>
</gene>
<dbReference type="PANTHER" id="PTHR45527:SF1">
    <property type="entry name" value="FATTY ACID SYNTHASE"/>
    <property type="match status" value="1"/>
</dbReference>
<dbReference type="InterPro" id="IPR042099">
    <property type="entry name" value="ANL_N_sf"/>
</dbReference>
<dbReference type="NCBIfam" id="TIGR01733">
    <property type="entry name" value="AA-adenyl-dom"/>
    <property type="match status" value="5"/>
</dbReference>
<dbReference type="GO" id="GO:0044550">
    <property type="term" value="P:secondary metabolite biosynthetic process"/>
    <property type="evidence" value="ECO:0007669"/>
    <property type="project" value="UniProtKB-ARBA"/>
</dbReference>
<proteinExistence type="predicted"/>
<dbReference type="InterPro" id="IPR001242">
    <property type="entry name" value="Condensation_dom"/>
</dbReference>
<dbReference type="Gene3D" id="3.30.559.30">
    <property type="entry name" value="Nonribosomal peptide synthetase, condensation domain"/>
    <property type="match status" value="6"/>
</dbReference>
<dbReference type="FunFam" id="1.10.1200.10:FF:000016">
    <property type="entry name" value="Non-ribosomal peptide synthase"/>
    <property type="match status" value="1"/>
</dbReference>
<dbReference type="Pfam" id="PF00668">
    <property type="entry name" value="Condensation"/>
    <property type="match status" value="6"/>
</dbReference>
<feature type="domain" description="Carrier" evidence="5">
    <location>
        <begin position="2879"/>
        <end position="2953"/>
    </location>
</feature>
<dbReference type="Gene3D" id="2.30.38.10">
    <property type="entry name" value="Luciferase, Domain 3"/>
    <property type="match status" value="4"/>
</dbReference>
<evidence type="ECO:0000313" key="6">
    <source>
        <dbReference type="EMBL" id="GAC02285.1"/>
    </source>
</evidence>
<dbReference type="InterPro" id="IPR025110">
    <property type="entry name" value="AMP-bd_C"/>
</dbReference>
<sequence length="5538" mass="589350">MYVARMAGTDDVVLSLPVSARTNAMLRRSGGMVSNVVPIRSGITPDMGIGDLIAGITTELSGALRHQRYRFEDMRRDLAARSAAGSSVGRGFFGPAVNVMMFRSEMILGDCIGYSHILSTGPTEDLAVTVYTGTGSGDLRIDLEANAAAYPEPELVAHRRRYLRVLADMVATGPDTRVADLDILDEDERALLVPARGPVASEPMLFADLVTRTAATYPHADAVVDGARTLRYDELVLRAHRLARILIDRGVGPGVTVALLLPRGRYSVTTQLAVLLAGGAYVPIDPALPDDRLSYLLDDSAVDLGIVGPGGRARLDGLNSRCEWIGFDDDLVVAAYRDASAQPIIDADRLRPLHVDDPAYVIYTSGSTGVPKGVVVSHRGLASLADEQIRRYGVESGSRTIQFASPSFDAAVLETLLALASGATMVIVPRHIYGGGELAALLREQRVTHAFLTPAALATLPADAHGPGGLEDLRTVIVGGEACPPDLVARWGTGRRMFNAYGPTEATVMATLAGPLDPTEPVTIGGPITGTTAVVLDHRLQPVPAGATGELYIGGAGVALGYHRRQALTASRFVADPWGPAGARMYRTGDLVRWRLAGEGEDAAYRLDYLGRADRQVKIRGFRIELGEIDAAIGAVPGVDLAVTEPQTMQAPDGSHADGSHAVGSHAAGNTYLVGYYTGTADTGAIREQLRAVLPGHMVPTAFLRLDRIPTTTSGKLDRAALPVPTIQAAPYAEPRTDTERAVADAFAECTGAAQVGRADDFFALGGDSLSATRMVSTLSGQLDADIPVRWVFESPTVADLAARLADPATRRIPELRAGRSVSGGAVPLSPAQRRMWAINQLDTASPVFNIPLALRLRGALDRQALHDAILDVVERHETLRTVYPNGPRGPVQQVEPAAAVDLRTLTEPEVTDDLEARLAELATTGFDVAQQVPVMIRLLAVGTDDHVLVAVVHHIAADGSSTAPLARDLVVAYQARRGGTAPEWMPLPVTYRDYTLWHLDVMGEEADPSSVAAVQLDYWQRHLSGLPDLLALPTDRPRPAHPRMRGGELHAEIDAELVDRMRTVARNTGTTPFMVAHSVLAILLSRLSGTDDIAVGTPVAGRHHRDLADLVGMFVGTVVLRTHLDANSTFAELLSQVRTVDLDAFEHADVPFDRLVDAVRPRRSAAHHPLFQVGFSYQNIAPAQLTLDGVDAEILEMSLGVAKSDLHLTVVEQGGSGHGGEAQRRATMRVQWDYDRDLFDHNTVERWHRLWVELLSAALDAADTPVGDLAADSVSDMLTGPVSGRDDATLTGLLAGGAARNPQAVALHDDATGSSQTYAELSARVNSLARTLIDAGVGPEVRVAVAISRSATLVESVLAVLAAGGAYVPVDPDAPARRTRLVVDSCRPAVVLTAGPPTVPIPEYADVIDVTAVPPAAPSPVTGGERVAPLRPVNTAYVIYTSGSTGTPKGVAVSHRAIAAQLRWKSAEFPLGPDDITVLKTALTFDLSVWELFWPLVNGARLVIATAHGHRDPRYIADLFARTEVTAAHFVPSLLDAHLDAVADMAGTPHPVGRLLCIGEALAPSTAERAADVLGARVFNLYGPTEAAVGITHHEWTPTPVSSSTTPSPTVAIGVPVDDSGAVVLDTRLHQVPLGVVGELYLRGVQLATAYERRPDLTADRFVADPAGTGERMYRTGDLARIRPDGVLEFHGRNDFQVKIRGLRIELGEIESALAADPRIAAAAVAAHHGDTLTAYLVPAPGNPDVLDPAAVLADLRNRLPAYMAPVSAIVLDKLPRGIHGKVDRNALPEPPRAEREHVAPRTATERILVGILDDLLPADANRVIGVTDDYFDLGGNSLMAARLSGRIAAVLGVDLPVRAVFESPVIADLAQAVDATATSDRPRLIARPRPTILPVSRAQRRMWLLDQITPGTALYNLPFAVQVDGPLDAHALRTAVTGVLDRHEVLRTIYPADAGIPRQHVLPTEEALQTAEIDLSGVNAEVISRVEDHIAEVANRGFDLAGRIPFRVAVFHTAPASYVIVIVVHHIAADGWSMGPLVADLLDNYLAAAAGTTPTREPLQAQYADYTMWQSTLLGDTGERGAHPSITRQRDHWRRALTDLPGPLPLPGDRNRPAQPTHHGSTVEFGIDPALVGELAAIAQTRRATVFHLVHAALAVLLARLSGTSDIVVGTPVSGRGSEVLDDLVGMFVETVVLRTRIDEDRPVEDLIDAVRAGDVAALTNSEIPFDELADEYEPDRGGAHHPVFQVMLAFGDPVPGPIVGGELTATPLSIDVPVARFDLHLTVDMPQVIDGLDEPVRARWTYATDLFDRDTVAGFADNLLRILEQLVGQPHSRVHELTLLDAPQLDRTVRQWGSGGPSPVVPAVRTLPDALAGDAAGQVVDAEQRISAADFARRVARSARALIDAGVGPERTVAVAVPRSVDMLVAIHAVVAAGGAYVPIDLAAPAPRIAAMLETADPVRIFSAPDDALRIPAAFADRLLDPTDLQLDRCDTPITDADRVSPLRPGHPAYVLFTSGSTGVPKAVSVTHEAIVNRLAWMQRQYPIDGRDVVLQKTPITFDVSVWELFWPLVTGADLVLAEPDAHRDPAALAEVIGEHRVTVIHFVPTMLDAFLATIPADADLTSLRMIFTSGEALTVPTAQAGRARTAAALHNLYGPTEAAVDVTAVEVSATIDGTPISIGRPMAGNTVHVLDHRLRPVPGGVTGELYLGGVQLARGYHARPDLTATRFVASPWGNGERLYRTGDLVRWRRTADDSAPVLDYLGRSDFQVKVRGQRVELGEIEAVASSHPEVRSAVVVIHDDPRVGTQLVAHVVLGSSASITAAELRAHLTAHLPDHMVPTHILLSDALPTTTSGKVDRRALPAPETPVATVGGDTEARTPTEGVVLTLIRDVLGDHVGVDDDFFAAGGNSLVATRLVAGIAEKLGVRVPVRAVFDGRTAAALAATADATRSSEAPVTEIARPEVLPLAPAQLQMWLHNRIDPASSEYLIVAPIRLPLRLDREALRAAVGDVIERHEILRTVYPEGATGPRQVILAPGEYDLDPVVVVLESLVVEGPSSEEDAVRAALSATIDLSEDLPLKIVVRELEHETVVVLAVHHVAADGWSLRVLARDLEQAFTARLAGGAPAWSPLPIQYADHVVRRAARLGIVEDPSSELAAHLSYWKSALEGAPSLSAPEADADGGAPEVHHVTLGPGAADRIRTLADRTGSTVFGVLHAALALTLSRSGQGRDIVIGTPTSGRSEAAVADLVGMFVTMVPLRLDVDPHAGFDALVTRSRDVVVDAIDHGELDVEEIIDHLGLSRSGSRHPLIQATLTVDGDHPAAARDGGATGARAVRLDIPVARFDLEFTATPTADGGLDLALIHRPDVYRNSTAAGILARLGRAIGAATATPATPLRALDLLDDHERATLAAGSGSDAPTPAFFADAISHPDHRLVGYDDCREWRAFDADEVGRRVHRLARALIARGAGPETVVALALPRSVWSVVATRAVAAAGAAFVPVDPSYPADRIAFMLRDSGASIIVTTTGFGEQVVGQDVDLLVIDDADTDAELTALPSGPIADDELRAPRHLDQLAYLIFTSGSTGRPKAVAITHRGVASFVTEQRRYGVDRDSRVLHFASPSFDAAVLELLMATDVGATTIVAPTDIYGSDDLADLLRRERITHAFLTPGVLDTIEPEDLPHLRTVIVGGDACSPTIAQRWIASGVRFFNAYGPTESTIMGTLAGPMTESDTEPMSIGRGIIGTRVAVLDTALAPCTPGVSGELYLAGTGLARGYHGRAALTAATFVADPDGPPGSRRYRTGDLVQVRADAESGGPALVHRGRIDHQLKIRGHRIETGEIEALLRTHPQVRAAVVTAQAGPDGNAALVAHVVPAIDAVDPHVLLDHLRETLPGHAIPAAIVEIDAIPLTPAGKVDLRALPAATFAVLTAHVAPATAHEVLVTEVFAELLGRERVGATDNFFDAGGNSLIGAQVVARIRARSGREVSVRDLFDAPTAQALATRLDSSTLRVGPVLGEIARPGQIPLSPAQQRMWFLNRFDPGALTENIPIVLRLTGHLDLAAFRAALHGLLVRHEVFRTIYPDSADGPHQVVLAADSTPTVLETITARRDGLDNAIRGITRTTFDVTAQPPIRAVLLRVDDVGPDEHVFVLVAHHICADGLTMVTLAGELASDYAGASPAISAPSVQYADYALWQRAVLDEGIADAQLRGWQERLRGAPPVVDLPLDRPRPAHPSGRGARIDFAVDADLHLRIVEAANRLGATPFMVAHAALAVLLGRLGDNRDVVIGTPIAGRGEQHLDRVAGMFVNMLALRTVIDSSATVEDAIDASKEASLHAFSNALVPFDRIVEELDLPRSPSHHPVFQTALSFQNIGSMDLSLPGLAVEIIDDDVEVAEFDLHLTLADMFDNDGQPDGLTGQLVYATDLFDALTAGEFVERYQRILTAFVDTPDRAVGDLAVLSEEEQRSLTMTALRPDADAAVEQNEGLAAAFHAQAARTPDADAVVVGDRVVSYREFAQQVTTLARIVADHGAGPDDRVAITAPRGLLQLLAMYAVATVGAAYVPVDLSASERASMILDVADPVLVLGAGPDAPDARPYCDLELLDVGSLNLTAGPGACEFPAPHPETTAYVLFTSGSTGIPKGVSMSHAAVGEQLRWMQHRYPMGPGDSVLIKTSAGFDLSVWEYWWALGTGARVVLAEPGAERDGAELLHILDRHRITVLPTVPSALGMVLDAGDPPATLTTALCIGEELPAELVNRMRSAAPKTLVHNLYGPTEAAVSVTGHEVTALPTGRVPIGSPQPTVSIRILDSRLQPVPVGVAGELYLGGIQLARGYHADPARTSAAFVADPYGIDGSGARMYRTGDLVRRNRDGSLDYLGRTDHQLKVRGFRIEPGEIEAALRRCTGVVDAVVVARAGADGQDRVVGFVTGDDAQAEVVRREAAQLLPSYLRPEVHVLDTLPTNGNGKIDRARLPRPRIAERAYEAPQTELQQRVATVIAEVTGAARIGLSDNFFDAGGNSLSATRVAALLEAELGRRIPVRMLFDAVDVADLAAQIDALPALDPSGVDVPELVRGHDDDPAPLAPAQRRIWEAVNSGAGADWNVPVAVRFSGDLDTESLVAVLHAALVDVVDRHESLRTRHVQAENGPELVVLPTGGVADLIGRGLEPRDVAAGDLERVLTDLAWAEIDVVNGPPLRLQLLRLDPRTHVLVLVTHHLSVDGQSMGPLTRDLVTAFVARSSDTETASVLPEPGVRFRDYARWRTEILDADRERQFAYWTKRLTAGTRGPGTGPALRTDRPRPERWESAGATVVFGLDAEVHTALDRYARDQSSSMFAVLQAAFAVILADLAGDPDVRVGTADANRSHVSLDGVIGNFAEDLPMRLDATDSRAFADLTRDVHQQLLDGLAHPDISTPELATALGLERDPAGSSGHPLFPATLILQQAGADDAGMNEIDLGGVRISREPIANTVAKHELEFTVLEVRDADGPAGLTGTLLHPVALFDTATAECVVDRMRAILETVAADPDRALTVAELREVP</sequence>
<dbReference type="InterPro" id="IPR006162">
    <property type="entry name" value="Ppantetheine_attach_site"/>
</dbReference>
<feature type="region of interest" description="Disordered" evidence="4">
    <location>
        <begin position="2099"/>
        <end position="2122"/>
    </location>
</feature>
<dbReference type="GO" id="GO:0003824">
    <property type="term" value="F:catalytic activity"/>
    <property type="evidence" value="ECO:0007669"/>
    <property type="project" value="InterPro"/>
</dbReference>
<dbReference type="InterPro" id="IPR020845">
    <property type="entry name" value="AMP-binding_CS"/>
</dbReference>
<evidence type="ECO:0000256" key="3">
    <source>
        <dbReference type="ARBA" id="ARBA00022553"/>
    </source>
</evidence>
<dbReference type="InterPro" id="IPR000873">
    <property type="entry name" value="AMP-dep_synth/lig_dom"/>
</dbReference>
<dbReference type="FunFam" id="3.40.50.12780:FF:000012">
    <property type="entry name" value="Non-ribosomal peptide synthetase"/>
    <property type="match status" value="1"/>
</dbReference>
<dbReference type="Gene3D" id="3.40.50.12780">
    <property type="entry name" value="N-terminal domain of ligase-like"/>
    <property type="match status" value="1"/>
</dbReference>
<dbReference type="Gene3D" id="3.30.300.30">
    <property type="match status" value="5"/>
</dbReference>